<comment type="caution">
    <text evidence="3">The sequence shown here is derived from an EMBL/GenBank/DDBJ whole genome shotgun (WGS) entry which is preliminary data.</text>
</comment>
<dbReference type="InterPro" id="IPR050263">
    <property type="entry name" value="Bact_Fimbrial_Adh_Pro"/>
</dbReference>
<name>A0AAN5MG19_MORMO</name>
<gene>
    <name evidence="3" type="ORF">I8608_002533</name>
</gene>
<feature type="chain" id="PRO_5043040606" evidence="1">
    <location>
        <begin position="24"/>
        <end position="185"/>
    </location>
</feature>
<feature type="signal peptide" evidence="1">
    <location>
        <begin position="1"/>
        <end position="23"/>
    </location>
</feature>
<evidence type="ECO:0000313" key="4">
    <source>
        <dbReference type="Proteomes" id="UP000865968"/>
    </source>
</evidence>
<dbReference type="AlphaFoldDB" id="A0AAN5MG19"/>
<feature type="domain" description="Fimbrial-type adhesion" evidence="2">
    <location>
        <begin position="28"/>
        <end position="184"/>
    </location>
</feature>
<dbReference type="RefSeq" id="WP_262863025.1">
    <property type="nucleotide sequence ID" value="NZ_JAHOAK010000024.1"/>
</dbReference>
<dbReference type="InterPro" id="IPR036937">
    <property type="entry name" value="Adhesion_dom_fimbrial_sf"/>
</dbReference>
<proteinExistence type="predicted"/>
<dbReference type="EMBL" id="DACSWI010000007">
    <property type="protein sequence ID" value="HAT3809667.1"/>
    <property type="molecule type" value="Genomic_DNA"/>
</dbReference>
<reference evidence="3" key="2">
    <citation type="submission" date="2020-10" db="EMBL/GenBank/DDBJ databases">
        <authorList>
            <consortium name="NCBI Pathogen Detection Project"/>
        </authorList>
    </citation>
    <scope>NUCLEOTIDE SEQUENCE</scope>
    <source>
        <strain evidence="3">Morganella morganii ARLG-3209</strain>
    </source>
</reference>
<reference evidence="3" key="1">
    <citation type="journal article" date="2018" name="Genome Biol.">
        <title>SKESA: strategic k-mer extension for scrupulous assemblies.</title>
        <authorList>
            <person name="Souvorov A."/>
            <person name="Agarwala R."/>
            <person name="Lipman D.J."/>
        </authorList>
    </citation>
    <scope>NUCLEOTIDE SEQUENCE</scope>
    <source>
        <strain evidence="3">Morganella morganii ARLG-3209</strain>
    </source>
</reference>
<dbReference type="SUPFAM" id="SSF49401">
    <property type="entry name" value="Bacterial adhesins"/>
    <property type="match status" value="1"/>
</dbReference>
<accession>A0AAN5MG19</accession>
<dbReference type="Gene3D" id="2.60.40.1090">
    <property type="entry name" value="Fimbrial-type adhesion domain"/>
    <property type="match status" value="1"/>
</dbReference>
<protein>
    <submittedName>
        <fullName evidence="3">Type 1 fimbrial protein</fullName>
    </submittedName>
</protein>
<dbReference type="InterPro" id="IPR008966">
    <property type="entry name" value="Adhesion_dom_sf"/>
</dbReference>
<dbReference type="GO" id="GO:0009289">
    <property type="term" value="C:pilus"/>
    <property type="evidence" value="ECO:0007669"/>
    <property type="project" value="InterPro"/>
</dbReference>
<organism evidence="3 4">
    <name type="scientific">Morganella morganii</name>
    <name type="common">Proteus morganii</name>
    <dbReference type="NCBI Taxonomy" id="582"/>
    <lineage>
        <taxon>Bacteria</taxon>
        <taxon>Pseudomonadati</taxon>
        <taxon>Pseudomonadota</taxon>
        <taxon>Gammaproteobacteria</taxon>
        <taxon>Enterobacterales</taxon>
        <taxon>Morganellaceae</taxon>
        <taxon>Morganella</taxon>
    </lineage>
</organism>
<dbReference type="PANTHER" id="PTHR33420">
    <property type="entry name" value="FIMBRIAL SUBUNIT ELFA-RELATED"/>
    <property type="match status" value="1"/>
</dbReference>
<evidence type="ECO:0000313" key="3">
    <source>
        <dbReference type="EMBL" id="HAT3809667.1"/>
    </source>
</evidence>
<sequence length="185" mass="18851">MKNKLNKLIYISALLTLPCAALAAPTVTFEGEVTSQTCAVDINGQTDSVVLLPTVAITDFGASLASGQTAGLTPFTVSLTGCQAPSADTDITTKFLGYNVDSSTGVLGNTYTGSDAASGFGIQLFSEAAGTTAITLNGVTSVPGLVLKKDKTSADYQFAAKYYSLGTSGTAGKITAVAEYTVSYL</sequence>
<evidence type="ECO:0000259" key="2">
    <source>
        <dbReference type="Pfam" id="PF00419"/>
    </source>
</evidence>
<dbReference type="PANTHER" id="PTHR33420:SF10">
    <property type="entry name" value="FIMBRIAE MAJOR SUBUNIT"/>
    <property type="match status" value="1"/>
</dbReference>
<dbReference type="Pfam" id="PF00419">
    <property type="entry name" value="Fimbrial"/>
    <property type="match status" value="1"/>
</dbReference>
<evidence type="ECO:0000256" key="1">
    <source>
        <dbReference type="SAM" id="SignalP"/>
    </source>
</evidence>
<dbReference type="GO" id="GO:0043709">
    <property type="term" value="P:cell adhesion involved in single-species biofilm formation"/>
    <property type="evidence" value="ECO:0007669"/>
    <property type="project" value="TreeGrafter"/>
</dbReference>
<dbReference type="InterPro" id="IPR000259">
    <property type="entry name" value="Adhesion_dom_fimbrial"/>
</dbReference>
<dbReference type="Proteomes" id="UP000865968">
    <property type="component" value="Unassembled WGS sequence"/>
</dbReference>
<keyword evidence="1" id="KW-0732">Signal</keyword>